<dbReference type="SMR" id="A0A482XGP4"/>
<sequence length="292" mass="33243">MTESIHDAWLFPLVKERKNDGGSCGKTEKKEIEKNRECCSKNRLDFPLPGCRYFGGSLRAESDTSPREGSYDCHQYFICVPDVSSLPTCHTFYLNLNRLIERVFFFETHRPWLFLKGCSLPLDFAAGNMKRGGRDAGSITSANFDPENLRQLSSTAWNQRSSDGSASSTPSPTTVNHTTQLSPDELSPLTSRLMNDTPTDLVTLMLKLSNDLKDSQEKLGSRMDSRMEKMDRELKEDMKQMNNQIEKMDGGLRGEIRKANEEIRGIKGEMKDMRKQLDDTTVCLNKRMMICR</sequence>
<dbReference type="Proteomes" id="UP000291343">
    <property type="component" value="Unassembled WGS sequence"/>
</dbReference>
<gene>
    <name evidence="3" type="ORF">LSTR_LSTR009966</name>
</gene>
<evidence type="ECO:0000313" key="4">
    <source>
        <dbReference type="Proteomes" id="UP000291343"/>
    </source>
</evidence>
<feature type="compositionally biased region" description="Low complexity" evidence="2">
    <location>
        <begin position="161"/>
        <end position="174"/>
    </location>
</feature>
<proteinExistence type="predicted"/>
<evidence type="ECO:0000256" key="2">
    <source>
        <dbReference type="SAM" id="MobiDB-lite"/>
    </source>
</evidence>
<keyword evidence="1" id="KW-0175">Coiled coil</keyword>
<organism evidence="3 4">
    <name type="scientific">Laodelphax striatellus</name>
    <name type="common">Small brown planthopper</name>
    <name type="synonym">Delphax striatella</name>
    <dbReference type="NCBI Taxonomy" id="195883"/>
    <lineage>
        <taxon>Eukaryota</taxon>
        <taxon>Metazoa</taxon>
        <taxon>Ecdysozoa</taxon>
        <taxon>Arthropoda</taxon>
        <taxon>Hexapoda</taxon>
        <taxon>Insecta</taxon>
        <taxon>Pterygota</taxon>
        <taxon>Neoptera</taxon>
        <taxon>Paraneoptera</taxon>
        <taxon>Hemiptera</taxon>
        <taxon>Auchenorrhyncha</taxon>
        <taxon>Fulgoroidea</taxon>
        <taxon>Delphacidae</taxon>
        <taxon>Criomorphinae</taxon>
        <taxon>Laodelphax</taxon>
    </lineage>
</organism>
<accession>A0A482XGP4</accession>
<comment type="caution">
    <text evidence="3">The sequence shown here is derived from an EMBL/GenBank/DDBJ whole genome shotgun (WGS) entry which is preliminary data.</text>
</comment>
<dbReference type="SUPFAM" id="SSF58113">
    <property type="entry name" value="Apolipoprotein A-I"/>
    <property type="match status" value="1"/>
</dbReference>
<keyword evidence="4" id="KW-1185">Reference proteome</keyword>
<feature type="compositionally biased region" description="Polar residues" evidence="2">
    <location>
        <begin position="175"/>
        <end position="188"/>
    </location>
</feature>
<feature type="region of interest" description="Disordered" evidence="2">
    <location>
        <begin position="155"/>
        <end position="188"/>
    </location>
</feature>
<dbReference type="Gene3D" id="1.20.120.20">
    <property type="entry name" value="Apolipoprotein"/>
    <property type="match status" value="1"/>
</dbReference>
<protein>
    <submittedName>
        <fullName evidence="3">Uncharacterized protein</fullName>
    </submittedName>
</protein>
<dbReference type="EMBL" id="QKKF02009716">
    <property type="protein sequence ID" value="RZF45195.1"/>
    <property type="molecule type" value="Genomic_DNA"/>
</dbReference>
<feature type="coiled-coil region" evidence="1">
    <location>
        <begin position="227"/>
        <end position="276"/>
    </location>
</feature>
<name>A0A482XGP4_LAOST</name>
<dbReference type="AlphaFoldDB" id="A0A482XGP4"/>
<evidence type="ECO:0000256" key="1">
    <source>
        <dbReference type="SAM" id="Coils"/>
    </source>
</evidence>
<dbReference type="InParanoid" id="A0A482XGP4"/>
<reference evidence="3 4" key="1">
    <citation type="journal article" date="2017" name="Gigascience">
        <title>Genome sequence of the small brown planthopper, Laodelphax striatellus.</title>
        <authorList>
            <person name="Zhu J."/>
            <person name="Jiang F."/>
            <person name="Wang X."/>
            <person name="Yang P."/>
            <person name="Bao Y."/>
            <person name="Zhao W."/>
            <person name="Wang W."/>
            <person name="Lu H."/>
            <person name="Wang Q."/>
            <person name="Cui N."/>
            <person name="Li J."/>
            <person name="Chen X."/>
            <person name="Luo L."/>
            <person name="Yu J."/>
            <person name="Kang L."/>
            <person name="Cui F."/>
        </authorList>
    </citation>
    <scope>NUCLEOTIDE SEQUENCE [LARGE SCALE GENOMIC DNA]</scope>
    <source>
        <strain evidence="3">Lst14</strain>
    </source>
</reference>
<evidence type="ECO:0000313" key="3">
    <source>
        <dbReference type="EMBL" id="RZF45195.1"/>
    </source>
</evidence>